<proteinExistence type="predicted"/>
<evidence type="ECO:0000259" key="2">
    <source>
        <dbReference type="Pfam" id="PF04909"/>
    </source>
</evidence>
<gene>
    <name evidence="3" type="ORF">A2290_05895</name>
</gene>
<dbReference type="Proteomes" id="UP000177905">
    <property type="component" value="Unassembled WGS sequence"/>
</dbReference>
<dbReference type="EMBL" id="MEUA01000017">
    <property type="protein sequence ID" value="OGC15850.1"/>
    <property type="molecule type" value="Genomic_DNA"/>
</dbReference>
<evidence type="ECO:0000313" key="3">
    <source>
        <dbReference type="EMBL" id="OGC15850.1"/>
    </source>
</evidence>
<accession>A0A1F4S613</accession>
<protein>
    <recommendedName>
        <fullName evidence="2">Amidohydrolase-related domain-containing protein</fullName>
    </recommendedName>
</protein>
<organism evidence="3 4">
    <name type="scientific">candidate division WOR-1 bacterium RIFOXYB2_FULL_36_35</name>
    <dbReference type="NCBI Taxonomy" id="1802578"/>
    <lineage>
        <taxon>Bacteria</taxon>
        <taxon>Bacillati</taxon>
        <taxon>Saganbacteria</taxon>
    </lineage>
</organism>
<name>A0A1F4S613_UNCSA</name>
<dbReference type="SUPFAM" id="SSF51556">
    <property type="entry name" value="Metallo-dependent hydrolases"/>
    <property type="match status" value="1"/>
</dbReference>
<dbReference type="GO" id="GO:0016787">
    <property type="term" value="F:hydrolase activity"/>
    <property type="evidence" value="ECO:0007669"/>
    <property type="project" value="InterPro"/>
</dbReference>
<evidence type="ECO:0000256" key="1">
    <source>
        <dbReference type="ARBA" id="ARBA00023239"/>
    </source>
</evidence>
<dbReference type="PANTHER" id="PTHR21240:SF28">
    <property type="entry name" value="ISO-OROTATE DECARBOXYLASE (EUROFUNG)"/>
    <property type="match status" value="1"/>
</dbReference>
<feature type="domain" description="Amidohydrolase-related" evidence="2">
    <location>
        <begin position="5"/>
        <end position="290"/>
    </location>
</feature>
<dbReference type="InterPro" id="IPR006680">
    <property type="entry name" value="Amidohydro-rel"/>
</dbReference>
<dbReference type="GO" id="GO:0019748">
    <property type="term" value="P:secondary metabolic process"/>
    <property type="evidence" value="ECO:0007669"/>
    <property type="project" value="TreeGrafter"/>
</dbReference>
<dbReference type="GO" id="GO:0005737">
    <property type="term" value="C:cytoplasm"/>
    <property type="evidence" value="ECO:0007669"/>
    <property type="project" value="TreeGrafter"/>
</dbReference>
<dbReference type="GO" id="GO:0016831">
    <property type="term" value="F:carboxy-lyase activity"/>
    <property type="evidence" value="ECO:0007669"/>
    <property type="project" value="InterPro"/>
</dbReference>
<sequence length="301" mass="33662">MRVFDAHVHLVPANPQNYGASQEVQRGMNFSQLVTEGGPRPYFEEVQRAYSAASLASCQRFLVLPVAPLSLAGKYPVVNSLNDCFAQMAKETLGLYTLGALALRFEDEVLKEVVKHISELGLRGIKIHPVFNKLDFNKRANSIRLFFRFLSEYGLFAVFHTGPKSVSDQSNCVDVAFLTSLAQEYKVKTVFCHGAGEPWEIIRAHFINNEYGIIDISDVIAAQEYETNLCEQLFWRLKQSLSMILSDIGPERILFGTDFPIASVERSIQGLLDLNLGQNSLDKITWGNACSLMGISEEETI</sequence>
<dbReference type="PANTHER" id="PTHR21240">
    <property type="entry name" value="2-AMINO-3-CARBOXYLMUCONATE-6-SEMIALDEHYDE DECARBOXYLASE"/>
    <property type="match status" value="1"/>
</dbReference>
<dbReference type="Pfam" id="PF04909">
    <property type="entry name" value="Amidohydro_2"/>
    <property type="match status" value="1"/>
</dbReference>
<evidence type="ECO:0000313" key="4">
    <source>
        <dbReference type="Proteomes" id="UP000177905"/>
    </source>
</evidence>
<reference evidence="3 4" key="1">
    <citation type="journal article" date="2016" name="Nat. Commun.">
        <title>Thousands of microbial genomes shed light on interconnected biogeochemical processes in an aquifer system.</title>
        <authorList>
            <person name="Anantharaman K."/>
            <person name="Brown C.T."/>
            <person name="Hug L.A."/>
            <person name="Sharon I."/>
            <person name="Castelle C.J."/>
            <person name="Probst A.J."/>
            <person name="Thomas B.C."/>
            <person name="Singh A."/>
            <person name="Wilkins M.J."/>
            <person name="Karaoz U."/>
            <person name="Brodie E.L."/>
            <person name="Williams K.H."/>
            <person name="Hubbard S.S."/>
            <person name="Banfield J.F."/>
        </authorList>
    </citation>
    <scope>NUCLEOTIDE SEQUENCE [LARGE SCALE GENOMIC DNA]</scope>
</reference>
<dbReference type="InterPro" id="IPR032465">
    <property type="entry name" value="ACMSD"/>
</dbReference>
<dbReference type="AlphaFoldDB" id="A0A1F4S613"/>
<dbReference type="Gene3D" id="3.20.20.140">
    <property type="entry name" value="Metal-dependent hydrolases"/>
    <property type="match status" value="1"/>
</dbReference>
<comment type="caution">
    <text evidence="3">The sequence shown here is derived from an EMBL/GenBank/DDBJ whole genome shotgun (WGS) entry which is preliminary data.</text>
</comment>
<keyword evidence="1" id="KW-0456">Lyase</keyword>
<dbReference type="InterPro" id="IPR032466">
    <property type="entry name" value="Metal_Hydrolase"/>
</dbReference>